<dbReference type="InterPro" id="IPR004839">
    <property type="entry name" value="Aminotransferase_I/II_large"/>
</dbReference>
<dbReference type="GO" id="GO:0005829">
    <property type="term" value="C:cytosol"/>
    <property type="evidence" value="ECO:0007669"/>
    <property type="project" value="TreeGrafter"/>
</dbReference>
<comment type="cofactor">
    <cofactor evidence="1 7">
        <name>pyridoxal 5'-phosphate</name>
        <dbReference type="ChEBI" id="CHEBI:597326"/>
    </cofactor>
</comment>
<keyword evidence="5 7" id="KW-0808">Transferase</keyword>
<evidence type="ECO:0000256" key="4">
    <source>
        <dbReference type="ARBA" id="ARBA00022576"/>
    </source>
</evidence>
<dbReference type="Gene3D" id="3.90.1150.10">
    <property type="entry name" value="Aspartate Aminotransferase, domain 1"/>
    <property type="match status" value="1"/>
</dbReference>
<dbReference type="InterPro" id="IPR015422">
    <property type="entry name" value="PyrdxlP-dep_Trfase_small"/>
</dbReference>
<dbReference type="PRINTS" id="PR00799">
    <property type="entry name" value="TRANSAMINASE"/>
</dbReference>
<dbReference type="RefSeq" id="WP_131978796.1">
    <property type="nucleotide sequence ID" value="NZ_SLYB01000030.1"/>
</dbReference>
<evidence type="ECO:0000256" key="5">
    <source>
        <dbReference type="ARBA" id="ARBA00022679"/>
    </source>
</evidence>
<evidence type="ECO:0000259" key="8">
    <source>
        <dbReference type="Pfam" id="PF00155"/>
    </source>
</evidence>
<evidence type="ECO:0000256" key="1">
    <source>
        <dbReference type="ARBA" id="ARBA00001933"/>
    </source>
</evidence>
<dbReference type="AlphaFoldDB" id="A0A4R2STI6"/>
<evidence type="ECO:0000313" key="10">
    <source>
        <dbReference type="Proteomes" id="UP000295763"/>
    </source>
</evidence>
<evidence type="ECO:0000256" key="7">
    <source>
        <dbReference type="RuleBase" id="RU000481"/>
    </source>
</evidence>
<feature type="domain" description="Aminotransferase class I/classII large" evidence="8">
    <location>
        <begin position="27"/>
        <end position="392"/>
    </location>
</feature>
<organism evidence="9 10">
    <name type="scientific">Cricetibacter osteomyelitidis</name>
    <dbReference type="NCBI Taxonomy" id="1521931"/>
    <lineage>
        <taxon>Bacteria</taxon>
        <taxon>Pseudomonadati</taxon>
        <taxon>Pseudomonadota</taxon>
        <taxon>Gammaproteobacteria</taxon>
        <taxon>Pasteurellales</taxon>
        <taxon>Pasteurellaceae</taxon>
        <taxon>Cricetibacter</taxon>
    </lineage>
</organism>
<dbReference type="OrthoDB" id="9766445at2"/>
<proteinExistence type="inferred from homology"/>
<dbReference type="InterPro" id="IPR015424">
    <property type="entry name" value="PyrdxlP-dep_Trfase"/>
</dbReference>
<keyword evidence="10" id="KW-1185">Reference proteome</keyword>
<dbReference type="InterPro" id="IPR015421">
    <property type="entry name" value="PyrdxlP-dep_Trfase_major"/>
</dbReference>
<keyword evidence="6" id="KW-0663">Pyridoxal phosphate</keyword>
<dbReference type="GO" id="GO:0030170">
    <property type="term" value="F:pyridoxal phosphate binding"/>
    <property type="evidence" value="ECO:0007669"/>
    <property type="project" value="InterPro"/>
</dbReference>
<name>A0A4R2STI6_9PAST</name>
<accession>A0A4R2STI6</accession>
<reference evidence="9 10" key="1">
    <citation type="submission" date="2019-03" db="EMBL/GenBank/DDBJ databases">
        <title>Genomic Encyclopedia of Type Strains, Phase IV (KMG-IV): sequencing the most valuable type-strain genomes for metagenomic binning, comparative biology and taxonomic classification.</title>
        <authorList>
            <person name="Goeker M."/>
        </authorList>
    </citation>
    <scope>NUCLEOTIDE SEQUENCE [LARGE SCALE GENOMIC DNA]</scope>
    <source>
        <strain evidence="9 10">DSM 28404</strain>
    </source>
</reference>
<dbReference type="GO" id="GO:0042802">
    <property type="term" value="F:identical protein binding"/>
    <property type="evidence" value="ECO:0007669"/>
    <property type="project" value="TreeGrafter"/>
</dbReference>
<dbReference type="InterPro" id="IPR004838">
    <property type="entry name" value="NHTrfase_class1_PyrdxlP-BS"/>
</dbReference>
<dbReference type="GO" id="GO:0004838">
    <property type="term" value="F:L-tyrosine-2-oxoglutarate transaminase activity"/>
    <property type="evidence" value="ECO:0007669"/>
    <property type="project" value="TreeGrafter"/>
</dbReference>
<sequence>MFNHIQPAPADPILGLGEAFKSETRPNKINLGIGVYKDAKGNTPIMSAVKKAEFGLYELETSKNYLSIDGVAEFNAATKELLFGADSEIVKTGRAKTVQSLGGTGALRIAAEFIKRQTKAQNVWISMPTWPNHNAIFNAVGMTIREYCYYDAQNKCLDWDNLIADLSNAGEGDVVLLHGCCHNPTGIDPTPEQWKTLAQMSQEKGWLPLFDFAYQGLANGLEEDAVGLRTFAANHDELLVASSFSKNFGLYNERVGAFTLVAKNADIAATALTQVKAIIRTLYSNPASHGAATVSIVLKDAALRAEWEAELTEMRGRIKQMRHLFVKLLKEYGAQQDFGFIIEQNGMFSFSGLNPEQVDRLKDEFAIYAVRSGRINVAGITEDNIRHLCESIVKVL</sequence>
<keyword evidence="4 7" id="KW-0032">Aminotransferase</keyword>
<dbReference type="EC" id="2.6.1.-" evidence="7"/>
<dbReference type="FunFam" id="3.90.1150.10:FF:000001">
    <property type="entry name" value="Aspartate aminotransferase"/>
    <property type="match status" value="1"/>
</dbReference>
<gene>
    <name evidence="9" type="ORF">EDC44_13025</name>
</gene>
<dbReference type="PROSITE" id="PS00105">
    <property type="entry name" value="AA_TRANSFER_CLASS_1"/>
    <property type="match status" value="1"/>
</dbReference>
<dbReference type="SUPFAM" id="SSF53383">
    <property type="entry name" value="PLP-dependent transferases"/>
    <property type="match status" value="1"/>
</dbReference>
<evidence type="ECO:0000256" key="2">
    <source>
        <dbReference type="ARBA" id="ARBA00007441"/>
    </source>
</evidence>
<dbReference type="Pfam" id="PF00155">
    <property type="entry name" value="Aminotran_1_2"/>
    <property type="match status" value="1"/>
</dbReference>
<dbReference type="PANTHER" id="PTHR11879">
    <property type="entry name" value="ASPARTATE AMINOTRANSFERASE"/>
    <property type="match status" value="1"/>
</dbReference>
<protein>
    <recommendedName>
        <fullName evidence="7">Aminotransferase</fullName>
        <ecNumber evidence="7">2.6.1.-</ecNumber>
    </recommendedName>
</protein>
<evidence type="ECO:0000256" key="3">
    <source>
        <dbReference type="ARBA" id="ARBA00011738"/>
    </source>
</evidence>
<dbReference type="PANTHER" id="PTHR11879:SF22">
    <property type="entry name" value="ASPARTATE AMINOTRANSFERASE, MITOCHONDRIAL"/>
    <property type="match status" value="1"/>
</dbReference>
<comment type="similarity">
    <text evidence="2 7">Belongs to the class-I pyridoxal-phosphate-dependent aminotransferase family.</text>
</comment>
<dbReference type="GO" id="GO:0004069">
    <property type="term" value="F:L-aspartate:2-oxoglutarate aminotransferase activity"/>
    <property type="evidence" value="ECO:0007669"/>
    <property type="project" value="TreeGrafter"/>
</dbReference>
<comment type="caution">
    <text evidence="9">The sequence shown here is derived from an EMBL/GenBank/DDBJ whole genome shotgun (WGS) entry which is preliminary data.</text>
</comment>
<dbReference type="CDD" id="cd00609">
    <property type="entry name" value="AAT_like"/>
    <property type="match status" value="1"/>
</dbReference>
<dbReference type="Proteomes" id="UP000295763">
    <property type="component" value="Unassembled WGS sequence"/>
</dbReference>
<comment type="subunit">
    <text evidence="3">Homodimer.</text>
</comment>
<dbReference type="NCBIfam" id="NF006719">
    <property type="entry name" value="PRK09257.1"/>
    <property type="match status" value="1"/>
</dbReference>
<evidence type="ECO:0000256" key="6">
    <source>
        <dbReference type="ARBA" id="ARBA00022898"/>
    </source>
</evidence>
<dbReference type="FunFam" id="3.40.640.10:FF:000015">
    <property type="entry name" value="Aspartate aminotransferase"/>
    <property type="match status" value="1"/>
</dbReference>
<evidence type="ECO:0000313" key="9">
    <source>
        <dbReference type="EMBL" id="TCP92021.1"/>
    </source>
</evidence>
<dbReference type="EMBL" id="SLYB01000030">
    <property type="protein sequence ID" value="TCP92021.1"/>
    <property type="molecule type" value="Genomic_DNA"/>
</dbReference>
<dbReference type="Gene3D" id="3.40.640.10">
    <property type="entry name" value="Type I PLP-dependent aspartate aminotransferase-like (Major domain)"/>
    <property type="match status" value="1"/>
</dbReference>
<dbReference type="GO" id="GO:0033585">
    <property type="term" value="P:L-phenylalanine biosynthetic process from chorismate via phenylpyruvate"/>
    <property type="evidence" value="ECO:0007669"/>
    <property type="project" value="TreeGrafter"/>
</dbReference>
<dbReference type="InterPro" id="IPR000796">
    <property type="entry name" value="Asp_trans"/>
</dbReference>